<organism evidence="5 6">
    <name type="scientific">Beauveria bassiana</name>
    <name type="common">White muscardine disease fungus</name>
    <name type="synonym">Tritirachium shiotae</name>
    <dbReference type="NCBI Taxonomy" id="176275"/>
    <lineage>
        <taxon>Eukaryota</taxon>
        <taxon>Fungi</taxon>
        <taxon>Dikarya</taxon>
        <taxon>Ascomycota</taxon>
        <taxon>Pezizomycotina</taxon>
        <taxon>Sordariomycetes</taxon>
        <taxon>Hypocreomycetidae</taxon>
        <taxon>Hypocreales</taxon>
        <taxon>Cordycipitaceae</taxon>
        <taxon>Beauveria</taxon>
    </lineage>
</organism>
<proteinExistence type="inferred from homology"/>
<keyword evidence="3" id="KW-1133">Transmembrane helix</keyword>
<feature type="transmembrane region" description="Helical" evidence="3">
    <location>
        <begin position="393"/>
        <end position="418"/>
    </location>
</feature>
<name>A0A2N6NDQ4_BEABA</name>
<feature type="transmembrane region" description="Helical" evidence="3">
    <location>
        <begin position="299"/>
        <end position="316"/>
    </location>
</feature>
<comment type="subcellular location">
    <subcellularLocation>
        <location evidence="1">Membrane</location>
        <topology evidence="1">Multi-pass membrane protein</topology>
    </subcellularLocation>
</comment>
<dbReference type="Proteomes" id="UP000235728">
    <property type="component" value="Unassembled WGS sequence"/>
</dbReference>
<feature type="transmembrane region" description="Helical" evidence="3">
    <location>
        <begin position="154"/>
        <end position="174"/>
    </location>
</feature>
<feature type="transmembrane region" description="Helical" evidence="3">
    <location>
        <begin position="186"/>
        <end position="208"/>
    </location>
</feature>
<feature type="transmembrane region" description="Helical" evidence="3">
    <location>
        <begin position="220"/>
        <end position="240"/>
    </location>
</feature>
<feature type="transmembrane region" description="Helical" evidence="3">
    <location>
        <begin position="261"/>
        <end position="279"/>
    </location>
</feature>
<evidence type="ECO:0000256" key="3">
    <source>
        <dbReference type="SAM" id="Phobius"/>
    </source>
</evidence>
<dbReference type="AlphaFoldDB" id="A0A2N6NDQ4"/>
<dbReference type="PANTHER" id="PTHR11360">
    <property type="entry name" value="MONOCARBOXYLATE TRANSPORTER"/>
    <property type="match status" value="1"/>
</dbReference>
<dbReference type="Gene3D" id="1.20.1250.20">
    <property type="entry name" value="MFS general substrate transporter like domains"/>
    <property type="match status" value="2"/>
</dbReference>
<comment type="similarity">
    <text evidence="2">Belongs to the major facilitator superfamily. Monocarboxylate porter (TC 2.A.1.13) family.</text>
</comment>
<dbReference type="Pfam" id="PF07690">
    <property type="entry name" value="MFS_1"/>
    <property type="match status" value="1"/>
</dbReference>
<dbReference type="InterPro" id="IPR020846">
    <property type="entry name" value="MFS_dom"/>
</dbReference>
<feature type="transmembrane region" description="Helical" evidence="3">
    <location>
        <begin position="353"/>
        <end position="372"/>
    </location>
</feature>
<feature type="transmembrane region" description="Helical" evidence="3">
    <location>
        <begin position="430"/>
        <end position="451"/>
    </location>
</feature>
<feature type="transmembrane region" description="Helical" evidence="3">
    <location>
        <begin position="130"/>
        <end position="148"/>
    </location>
</feature>
<accession>A0A2N6NDQ4</accession>
<dbReference type="OMA" id="CPISHYM"/>
<evidence type="ECO:0000259" key="4">
    <source>
        <dbReference type="PROSITE" id="PS50850"/>
    </source>
</evidence>
<feature type="transmembrane region" description="Helical" evidence="3">
    <location>
        <begin position="328"/>
        <end position="347"/>
    </location>
</feature>
<dbReference type="SUPFAM" id="SSF103473">
    <property type="entry name" value="MFS general substrate transporter"/>
    <property type="match status" value="1"/>
</dbReference>
<keyword evidence="3" id="KW-0812">Transmembrane</keyword>
<evidence type="ECO:0000256" key="1">
    <source>
        <dbReference type="ARBA" id="ARBA00004141"/>
    </source>
</evidence>
<evidence type="ECO:0000256" key="2">
    <source>
        <dbReference type="ARBA" id="ARBA00006727"/>
    </source>
</evidence>
<comment type="caution">
    <text evidence="5">The sequence shown here is derived from an EMBL/GenBank/DDBJ whole genome shotgun (WGS) entry which is preliminary data.</text>
</comment>
<feature type="domain" description="Major facilitator superfamily (MFS) profile" evidence="4">
    <location>
        <begin position="262"/>
        <end position="469"/>
    </location>
</feature>
<dbReference type="GO" id="GO:0016020">
    <property type="term" value="C:membrane"/>
    <property type="evidence" value="ECO:0007669"/>
    <property type="project" value="UniProtKB-SubCell"/>
</dbReference>
<dbReference type="EMBL" id="MRVG01000010">
    <property type="protein sequence ID" value="PMB65413.1"/>
    <property type="molecule type" value="Genomic_DNA"/>
</dbReference>
<dbReference type="InterPro" id="IPR036259">
    <property type="entry name" value="MFS_trans_sf"/>
</dbReference>
<protein>
    <submittedName>
        <fullName evidence="5">Monocarboxylate transporter 10</fullName>
    </submittedName>
</protein>
<dbReference type="PANTHER" id="PTHR11360:SF287">
    <property type="entry name" value="MFS MONOCARBOXYLATE TRANSPORTER"/>
    <property type="match status" value="1"/>
</dbReference>
<dbReference type="PROSITE" id="PS50850">
    <property type="entry name" value="MFS"/>
    <property type="match status" value="1"/>
</dbReference>
<gene>
    <name evidence="5" type="primary">slc16a10</name>
    <name evidence="5" type="ORF">BM221_008770</name>
</gene>
<reference evidence="5 6" key="1">
    <citation type="journal article" date="2016" name="Appl. Microbiol. Biotechnol.">
        <title>Characterization of T-DNA insertion mutants with decreased virulence in the entomopathogenic fungus Beauveria bassiana JEF-007.</title>
        <authorList>
            <person name="Kim S."/>
            <person name="Lee S.J."/>
            <person name="Nai Y.S."/>
            <person name="Yu J.S."/>
            <person name="Lee M.R."/>
            <person name="Yang Y.T."/>
            <person name="Kim J.S."/>
        </authorList>
    </citation>
    <scope>NUCLEOTIDE SEQUENCE [LARGE SCALE GENOMIC DNA]</scope>
    <source>
        <strain evidence="5 6">JEF-007</strain>
    </source>
</reference>
<evidence type="ECO:0000313" key="6">
    <source>
        <dbReference type="Proteomes" id="UP000235728"/>
    </source>
</evidence>
<dbReference type="InterPro" id="IPR011701">
    <property type="entry name" value="MFS"/>
</dbReference>
<keyword evidence="3" id="KW-0472">Membrane</keyword>
<evidence type="ECO:0000313" key="5">
    <source>
        <dbReference type="EMBL" id="PMB65413.1"/>
    </source>
</evidence>
<dbReference type="GO" id="GO:0022857">
    <property type="term" value="F:transmembrane transporter activity"/>
    <property type="evidence" value="ECO:0007669"/>
    <property type="project" value="InterPro"/>
</dbReference>
<feature type="transmembrane region" description="Helical" evidence="3">
    <location>
        <begin position="100"/>
        <end position="123"/>
    </location>
</feature>
<sequence>MPQSDFHEHEHRRSIETLQILEGNATTSGTSLPPTDRGRDAYLALICCTVAQAPIWGKPTLLLKLFPFSHLGYSVAFGIFQEYYTSDESPIKAPPGSFATVGALQMGVMYLMMPLAFMVLSWFPRLRPWCGPLGLAITVASICASAYVTTVGGLIATQGALYSMGCGLLFSPISKYMDEWFSAKKGLAYGIMWAGKSIVGMVMPFVFSGLLNRFGLRATLLSWAAASAIMTLPTLLFLKPRVPLHLQARNRRVSLGFLRQTSFWMMQVGIIIQALGYVMPSTYMASYATDVGYSSITKPILIAMFSLSSTFGALFLGMLSDRLNATKVILISAIGSAAPVFLLWGLSRHLANVVMFALVYGFFAGGFSSTWTSMMREIQRDDLAADPSLLFGLLMGGRGVGFVAGGPLSGALIAVPGLLTDEAIGYATRYGPMILCTGLTAILSAWAPFWNMSKTFKSSIRAASRVRTA</sequence>
<dbReference type="InterPro" id="IPR050327">
    <property type="entry name" value="Proton-linked_MCT"/>
</dbReference>